<dbReference type="PANTHER" id="PTHR40078">
    <property type="entry name" value="INTEGRAL MEMBRANE PROTEIN-RELATED"/>
    <property type="match status" value="1"/>
</dbReference>
<proteinExistence type="predicted"/>
<feature type="transmembrane region" description="Helical" evidence="1">
    <location>
        <begin position="109"/>
        <end position="136"/>
    </location>
</feature>
<dbReference type="PANTHER" id="PTHR40078:SF1">
    <property type="entry name" value="INTEGRAL MEMBRANE PROTEIN"/>
    <property type="match status" value="1"/>
</dbReference>
<dbReference type="Proteomes" id="UP000664857">
    <property type="component" value="Unassembled WGS sequence"/>
</dbReference>
<feature type="transmembrane region" description="Helical" evidence="1">
    <location>
        <begin position="46"/>
        <end position="66"/>
    </location>
</feature>
<dbReference type="EMBL" id="JAFLVX010000018">
    <property type="protein sequence ID" value="MBO0476903.1"/>
    <property type="molecule type" value="Genomic_DNA"/>
</dbReference>
<feature type="transmembrane region" description="Helical" evidence="1">
    <location>
        <begin position="75"/>
        <end position="97"/>
    </location>
</feature>
<keyword evidence="1" id="KW-0472">Membrane</keyword>
<keyword evidence="3" id="KW-1185">Reference proteome</keyword>
<organism evidence="2 3">
    <name type="scientific">Candidatus Vagococcus giribetii</name>
    <dbReference type="NCBI Taxonomy" id="2230876"/>
    <lineage>
        <taxon>Bacteria</taxon>
        <taxon>Bacillati</taxon>
        <taxon>Bacillota</taxon>
        <taxon>Bacilli</taxon>
        <taxon>Lactobacillales</taxon>
        <taxon>Enterococcaceae</taxon>
        <taxon>Vagococcus</taxon>
    </lineage>
</organism>
<evidence type="ECO:0000313" key="3">
    <source>
        <dbReference type="Proteomes" id="UP000664857"/>
    </source>
</evidence>
<comment type="caution">
    <text evidence="2">The sequence shown here is derived from an EMBL/GenBank/DDBJ whole genome shotgun (WGS) entry which is preliminary data.</text>
</comment>
<accession>A0ABS3HT21</accession>
<name>A0ABS3HT21_9ENTE</name>
<reference evidence="2 3" key="1">
    <citation type="submission" date="2021-03" db="EMBL/GenBank/DDBJ databases">
        <title>Enterococcal diversity collection.</title>
        <authorList>
            <person name="Gilmore M.S."/>
            <person name="Schwartzman J."/>
            <person name="Van Tyne D."/>
            <person name="Martin M."/>
            <person name="Earl A.M."/>
            <person name="Manson A.L."/>
            <person name="Straub T."/>
            <person name="Salamzade R."/>
            <person name="Saavedra J."/>
            <person name="Lebreton F."/>
            <person name="Prichula J."/>
            <person name="Schaufler K."/>
            <person name="Gaca A."/>
            <person name="Sgardioli B."/>
            <person name="Wagenaar J."/>
            <person name="Strong T."/>
        </authorList>
    </citation>
    <scope>NUCLEOTIDE SEQUENCE [LARGE SCALE GENOMIC DNA]</scope>
    <source>
        <strain evidence="2 3">DIV0080</strain>
    </source>
</reference>
<protein>
    <submittedName>
        <fullName evidence="2">YitT family protein</fullName>
    </submittedName>
</protein>
<feature type="transmembrane region" description="Helical" evidence="1">
    <location>
        <begin position="156"/>
        <end position="179"/>
    </location>
</feature>
<keyword evidence="1" id="KW-1133">Transmembrane helix</keyword>
<evidence type="ECO:0000256" key="1">
    <source>
        <dbReference type="SAM" id="Phobius"/>
    </source>
</evidence>
<gene>
    <name evidence="2" type="ORF">DOK76_07465</name>
</gene>
<evidence type="ECO:0000313" key="2">
    <source>
        <dbReference type="EMBL" id="MBO0476903.1"/>
    </source>
</evidence>
<sequence length="203" mass="22297">MELKKIMMSLLFYLISAFGISMTIKAGIGVSSFNSLNVSLSNLTEIPIGTVTSLINLLFLVACFVVDNEKKLVKYILMLLATLSFGLVINVVYYSLFKSLVMTNYLSKLLLFIAGVCIAGFGTGQVVRLATITFPIEFFCQLVAERTHLSFSQLRYGVDISCVVLSLSISLVFTLPIVIREGTIMSLLLLSGVINWSKNKGIL</sequence>
<dbReference type="Pfam" id="PF19700">
    <property type="entry name" value="DUF6198"/>
    <property type="match status" value="1"/>
</dbReference>
<keyword evidence="1" id="KW-0812">Transmembrane</keyword>
<dbReference type="InterPro" id="IPR038750">
    <property type="entry name" value="YczE/YyaS-like"/>
</dbReference>